<comment type="caution">
    <text evidence="1">The sequence shown here is derived from an EMBL/GenBank/DDBJ whole genome shotgun (WGS) entry which is preliminary data.</text>
</comment>
<dbReference type="EMBL" id="VCGU01000009">
    <property type="protein sequence ID" value="TRY71151.1"/>
    <property type="molecule type" value="Genomic_DNA"/>
</dbReference>
<proteinExistence type="predicted"/>
<dbReference type="AlphaFoldDB" id="A0A553P0D1"/>
<protein>
    <submittedName>
        <fullName evidence="1">Uncharacterized protein</fullName>
    </submittedName>
</protein>
<evidence type="ECO:0000313" key="2">
    <source>
        <dbReference type="Proteomes" id="UP000318571"/>
    </source>
</evidence>
<feature type="non-terminal residue" evidence="1">
    <location>
        <position position="95"/>
    </location>
</feature>
<organism evidence="1 2">
    <name type="scientific">Tigriopus californicus</name>
    <name type="common">Marine copepod</name>
    <dbReference type="NCBI Taxonomy" id="6832"/>
    <lineage>
        <taxon>Eukaryota</taxon>
        <taxon>Metazoa</taxon>
        <taxon>Ecdysozoa</taxon>
        <taxon>Arthropoda</taxon>
        <taxon>Crustacea</taxon>
        <taxon>Multicrustacea</taxon>
        <taxon>Hexanauplia</taxon>
        <taxon>Copepoda</taxon>
        <taxon>Harpacticoida</taxon>
        <taxon>Harpacticidae</taxon>
        <taxon>Tigriopus</taxon>
    </lineage>
</organism>
<evidence type="ECO:0000313" key="1">
    <source>
        <dbReference type="EMBL" id="TRY71151.1"/>
    </source>
</evidence>
<name>A0A553P0D1_TIGCA</name>
<dbReference type="Proteomes" id="UP000318571">
    <property type="component" value="Chromosome 9"/>
</dbReference>
<reference evidence="1 2" key="1">
    <citation type="journal article" date="2018" name="Nat. Ecol. Evol.">
        <title>Genomic signatures of mitonuclear coevolution across populations of Tigriopus californicus.</title>
        <authorList>
            <person name="Barreto F.S."/>
            <person name="Watson E.T."/>
            <person name="Lima T.G."/>
            <person name="Willett C.S."/>
            <person name="Edmands S."/>
            <person name="Li W."/>
            <person name="Burton R.S."/>
        </authorList>
    </citation>
    <scope>NUCLEOTIDE SEQUENCE [LARGE SCALE GENOMIC DNA]</scope>
    <source>
        <strain evidence="1 2">San Diego</strain>
    </source>
</reference>
<gene>
    <name evidence="1" type="ORF">TCAL_10309</name>
</gene>
<keyword evidence="2" id="KW-1185">Reference proteome</keyword>
<accession>A0A553P0D1</accession>
<sequence>MKEFVNSSKLAFPEHTTDIGTVRHAVRTVGGRCQGSNPKSEPLASSFFEMYEAFCFHLHLFEVSRQQQQQQQHRTGEMKKDLSLPMFEYIRPEKQ</sequence>